<dbReference type="GeneTree" id="ENSGT00390000008727"/>
<dbReference type="PANTHER" id="PTHR19346:SF3">
    <property type="entry name" value="SOLUTE CARRIER FAMILY 35 MEMBER F3"/>
    <property type="match status" value="1"/>
</dbReference>
<proteinExistence type="predicted"/>
<dbReference type="PANTHER" id="PTHR19346">
    <property type="entry name" value="SUGAR PHOSPHATE TRANSPORTER DOMAIN-CONTAINING PROTEIN"/>
    <property type="match status" value="1"/>
</dbReference>
<name>A0AAY4F007_9TELE</name>
<accession>A0AAY4F007</accession>
<feature type="transmembrane region" description="Helical" evidence="1">
    <location>
        <begin position="135"/>
        <end position="154"/>
    </location>
</feature>
<dbReference type="InterPro" id="IPR026505">
    <property type="entry name" value="Solute_c_fam_35_mem_F3/F4"/>
</dbReference>
<keyword evidence="1" id="KW-0812">Transmembrane</keyword>
<reference evidence="3" key="2">
    <citation type="submission" date="2025-08" db="UniProtKB">
        <authorList>
            <consortium name="Ensembl"/>
        </authorList>
    </citation>
    <scope>IDENTIFICATION</scope>
</reference>
<feature type="transmembrane region" description="Helical" evidence="1">
    <location>
        <begin position="186"/>
        <end position="205"/>
    </location>
</feature>
<evidence type="ECO:0000256" key="1">
    <source>
        <dbReference type="SAM" id="Phobius"/>
    </source>
</evidence>
<dbReference type="GO" id="GO:0016020">
    <property type="term" value="C:membrane"/>
    <property type="evidence" value="ECO:0007669"/>
    <property type="project" value="InterPro"/>
</dbReference>
<evidence type="ECO:0000259" key="2">
    <source>
        <dbReference type="Pfam" id="PF00892"/>
    </source>
</evidence>
<keyword evidence="4" id="KW-1185">Reference proteome</keyword>
<feature type="domain" description="EamA" evidence="2">
    <location>
        <begin position="103"/>
        <end position="242"/>
    </location>
</feature>
<feature type="transmembrane region" description="Helical" evidence="1">
    <location>
        <begin position="102"/>
        <end position="123"/>
    </location>
</feature>
<dbReference type="Proteomes" id="UP000694580">
    <property type="component" value="Chromosome 15"/>
</dbReference>
<organism evidence="3 4">
    <name type="scientific">Denticeps clupeoides</name>
    <name type="common">denticle herring</name>
    <dbReference type="NCBI Taxonomy" id="299321"/>
    <lineage>
        <taxon>Eukaryota</taxon>
        <taxon>Metazoa</taxon>
        <taxon>Chordata</taxon>
        <taxon>Craniata</taxon>
        <taxon>Vertebrata</taxon>
        <taxon>Euteleostomi</taxon>
        <taxon>Actinopterygii</taxon>
        <taxon>Neopterygii</taxon>
        <taxon>Teleostei</taxon>
        <taxon>Clupei</taxon>
        <taxon>Clupeiformes</taxon>
        <taxon>Denticipitoidei</taxon>
        <taxon>Denticipitidae</taxon>
        <taxon>Denticeps</taxon>
    </lineage>
</organism>
<keyword evidence="1" id="KW-0472">Membrane</keyword>
<reference evidence="3" key="3">
    <citation type="submission" date="2025-09" db="UniProtKB">
        <authorList>
            <consortium name="Ensembl"/>
        </authorList>
    </citation>
    <scope>IDENTIFICATION</scope>
</reference>
<sequence>MSPRRLSDISPQLHRLKSLVVVVDEDIKEDLRSSRSVEDMGKTSIEERILRITGYYGYQPWSSYQLNMGIFLSCILLLDCIEYRKQSLQSCLYFTAIHLREALWGVVLVICVSSSWCGSTQLAKLIVRGMNAPMMLTWFSTSWNCLVFPVYYLGHLSCSRHRQTPREKFRECCQLFGDEGVTLRALLARVAPFGLLWALTGYLYLQGLRRIPATDASALFCCSRAFAFLLSWIGLRERFMGVRVRGASLPQNFQLIIRALFKIILNECSCRIKS</sequence>
<reference evidence="3 4" key="1">
    <citation type="submission" date="2020-06" db="EMBL/GenBank/DDBJ databases">
        <authorList>
            <consortium name="Wellcome Sanger Institute Data Sharing"/>
        </authorList>
    </citation>
    <scope>NUCLEOTIDE SEQUENCE [LARGE SCALE GENOMIC DNA]</scope>
</reference>
<dbReference type="InterPro" id="IPR000620">
    <property type="entry name" value="EamA_dom"/>
</dbReference>
<dbReference type="Pfam" id="PF00892">
    <property type="entry name" value="EamA"/>
    <property type="match status" value="1"/>
</dbReference>
<feature type="transmembrane region" description="Helical" evidence="1">
    <location>
        <begin position="217"/>
        <end position="235"/>
    </location>
</feature>
<dbReference type="AlphaFoldDB" id="A0AAY4F007"/>
<evidence type="ECO:0000313" key="4">
    <source>
        <dbReference type="Proteomes" id="UP000694580"/>
    </source>
</evidence>
<evidence type="ECO:0000313" key="3">
    <source>
        <dbReference type="Ensembl" id="ENSDCDP00010063023.1"/>
    </source>
</evidence>
<keyword evidence="1" id="KW-1133">Transmembrane helix</keyword>
<dbReference type="Ensembl" id="ENSDCDT00010073827.1">
    <property type="protein sequence ID" value="ENSDCDP00010063023.1"/>
    <property type="gene ID" value="ENSDCDG00010034438.1"/>
</dbReference>
<protein>
    <recommendedName>
        <fullName evidence="2">EamA domain-containing protein</fullName>
    </recommendedName>
</protein>